<dbReference type="AlphaFoldDB" id="A0A7G9B833"/>
<sequence length="131" mass="14589">MSEEKKTDLLALLLRPEAPDVTHQLPTARYKVQRLSELLGQDVVFSLRGLPYGKVQRLRESGGDDMNVQILLAGCEEPDLRSPQLQEKYGAATPAEAVKALLLPGEIEDLSRAVEKLCGYRRMTIEEVKNA</sequence>
<gene>
    <name evidence="1" type="ORF">H8790_06890</name>
</gene>
<name>A0A7G9B833_9FIRM</name>
<organism evidence="1 2">
    <name type="scientific">Oscillibacter hominis</name>
    <dbReference type="NCBI Taxonomy" id="2763056"/>
    <lineage>
        <taxon>Bacteria</taxon>
        <taxon>Bacillati</taxon>
        <taxon>Bacillota</taxon>
        <taxon>Clostridia</taxon>
        <taxon>Eubacteriales</taxon>
        <taxon>Oscillospiraceae</taxon>
        <taxon>Oscillibacter</taxon>
    </lineage>
</organism>
<dbReference type="KEGG" id="ohi:H8790_06890"/>
<dbReference type="RefSeq" id="WP_187334142.1">
    <property type="nucleotide sequence ID" value="NZ_CP060490.1"/>
</dbReference>
<dbReference type="EMBL" id="CP060490">
    <property type="protein sequence ID" value="QNL45714.1"/>
    <property type="molecule type" value="Genomic_DNA"/>
</dbReference>
<dbReference type="Pfam" id="PF08890">
    <property type="entry name" value="Phage_TAC_5"/>
    <property type="match status" value="1"/>
</dbReference>
<keyword evidence="2" id="KW-1185">Reference proteome</keyword>
<dbReference type="InterPro" id="IPR014986">
    <property type="entry name" value="XkdN-like"/>
</dbReference>
<dbReference type="Proteomes" id="UP000515960">
    <property type="component" value="Chromosome"/>
</dbReference>
<reference evidence="1 2" key="1">
    <citation type="submission" date="2020-08" db="EMBL/GenBank/DDBJ databases">
        <authorList>
            <person name="Liu C."/>
            <person name="Sun Q."/>
        </authorList>
    </citation>
    <scope>NUCLEOTIDE SEQUENCE [LARGE SCALE GENOMIC DNA]</scope>
    <source>
        <strain evidence="1 2">NSJ-62</strain>
    </source>
</reference>
<evidence type="ECO:0000313" key="2">
    <source>
        <dbReference type="Proteomes" id="UP000515960"/>
    </source>
</evidence>
<dbReference type="InterPro" id="IPR038559">
    <property type="entry name" value="XkdN-like_sf"/>
</dbReference>
<protein>
    <recommendedName>
        <fullName evidence="3">Phage XkdN-like protein</fullName>
    </recommendedName>
</protein>
<evidence type="ECO:0008006" key="3">
    <source>
        <dbReference type="Google" id="ProtNLM"/>
    </source>
</evidence>
<evidence type="ECO:0000313" key="1">
    <source>
        <dbReference type="EMBL" id="QNL45714.1"/>
    </source>
</evidence>
<accession>A0A7G9B833</accession>
<proteinExistence type="predicted"/>
<dbReference type="Gene3D" id="3.30.2220.30">
    <property type="match status" value="1"/>
</dbReference>